<evidence type="ECO:0000259" key="18">
    <source>
        <dbReference type="PROSITE" id="PS52020"/>
    </source>
</evidence>
<evidence type="ECO:0000256" key="6">
    <source>
        <dbReference type="ARBA" id="ARBA00022705"/>
    </source>
</evidence>
<keyword evidence="10" id="KW-0255">Endonuclease</keyword>
<evidence type="ECO:0000256" key="12">
    <source>
        <dbReference type="ARBA" id="ARBA00023124"/>
    </source>
</evidence>
<dbReference type="GO" id="GO:0042025">
    <property type="term" value="C:host cell nucleus"/>
    <property type="evidence" value="ECO:0007669"/>
    <property type="project" value="UniProtKB-SubCell"/>
</dbReference>
<dbReference type="InterPro" id="IPR000605">
    <property type="entry name" value="Helicase_SF3_ssDNA/RNA_vir"/>
</dbReference>
<evidence type="ECO:0000256" key="15">
    <source>
        <dbReference type="ARBA" id="ARBA00030754"/>
    </source>
</evidence>
<reference evidence="19" key="1">
    <citation type="journal article" date="2013" name="ISME J.">
        <title>Previously unknown and highly divergent ssDNA viruses populate the oceans.</title>
        <authorList>
            <person name="Labonte J.M."/>
            <person name="Suttle C.A."/>
        </authorList>
    </citation>
    <scope>NUCLEOTIDE SEQUENCE</scope>
</reference>
<evidence type="ECO:0000256" key="14">
    <source>
        <dbReference type="ARBA" id="ARBA00023268"/>
    </source>
</evidence>
<keyword evidence="6" id="KW-0235">DNA replication</keyword>
<evidence type="ECO:0000256" key="4">
    <source>
        <dbReference type="ARBA" id="ARBA00022679"/>
    </source>
</evidence>
<dbReference type="InterPro" id="IPR049912">
    <property type="entry name" value="CRESS_DNA_REP"/>
</dbReference>
<evidence type="ECO:0000256" key="7">
    <source>
        <dbReference type="ARBA" id="ARBA00022722"/>
    </source>
</evidence>
<keyword evidence="7" id="KW-0540">Nuclease</keyword>
<comment type="cofactor">
    <cofactor evidence="1">
        <name>Mn(2+)</name>
        <dbReference type="ChEBI" id="CHEBI:29035"/>
    </cofactor>
</comment>
<evidence type="ECO:0000256" key="10">
    <source>
        <dbReference type="ARBA" id="ARBA00022759"/>
    </source>
</evidence>
<evidence type="ECO:0000256" key="11">
    <source>
        <dbReference type="ARBA" id="ARBA00022801"/>
    </source>
</evidence>
<keyword evidence="13" id="KW-0238">DNA-binding</keyword>
<evidence type="ECO:0000256" key="8">
    <source>
        <dbReference type="ARBA" id="ARBA00022723"/>
    </source>
</evidence>
<evidence type="ECO:0000256" key="3">
    <source>
        <dbReference type="ARBA" id="ARBA00008545"/>
    </source>
</evidence>
<evidence type="ECO:0000256" key="17">
    <source>
        <dbReference type="ARBA" id="ARBA00049360"/>
    </source>
</evidence>
<dbReference type="GO" id="GO:0004519">
    <property type="term" value="F:endonuclease activity"/>
    <property type="evidence" value="ECO:0007669"/>
    <property type="project" value="UniProtKB-KW"/>
</dbReference>
<dbReference type="GO" id="GO:0000166">
    <property type="term" value="F:nucleotide binding"/>
    <property type="evidence" value="ECO:0007669"/>
    <property type="project" value="UniProtKB-KW"/>
</dbReference>
<dbReference type="EMBL" id="JX904333">
    <property type="protein sequence ID" value="AGA18347.1"/>
    <property type="molecule type" value="Genomic_DNA"/>
</dbReference>
<proteinExistence type="inferred from homology"/>
<evidence type="ECO:0000256" key="5">
    <source>
        <dbReference type="ARBA" id="ARBA00022695"/>
    </source>
</evidence>
<dbReference type="GO" id="GO:0006260">
    <property type="term" value="P:DNA replication"/>
    <property type="evidence" value="ECO:0007669"/>
    <property type="project" value="UniProtKB-KW"/>
</dbReference>
<dbReference type="SUPFAM" id="SSF52540">
    <property type="entry name" value="P-loop containing nucleoside triphosphate hydrolases"/>
    <property type="match status" value="1"/>
</dbReference>
<evidence type="ECO:0000313" key="19">
    <source>
        <dbReference type="EMBL" id="AGA18347.1"/>
    </source>
</evidence>
<dbReference type="Pfam" id="PF00910">
    <property type="entry name" value="RNA_helicase"/>
    <property type="match status" value="1"/>
</dbReference>
<name>S4TFB5_9VIRU</name>
<keyword evidence="12" id="KW-0190">Covalent protein-DNA linkage</keyword>
<comment type="subcellular location">
    <subcellularLocation>
        <location evidence="2">Host nucleus</location>
    </subcellularLocation>
</comment>
<dbReference type="InterPro" id="IPR027417">
    <property type="entry name" value="P-loop_NTPase"/>
</dbReference>
<dbReference type="Gene3D" id="3.40.1310.20">
    <property type="match status" value="1"/>
</dbReference>
<sequence>MFVIVFKYPVQKFLYRVPFATRVFLVEWFDPRNLCTTLKFGTLPLIFDGSKLCHFMPTRSPRHRAFCFTCPNYNEANRELLDSLCGDGIARYVCYQGELAPSTSTPHLQGYLVLANPRTFDGTRELLGPRFHLEIARGSAEQNIEYCSKSESRDPDCGFEFVEHGDRRSVIGTGSGSGTRTDLAVIAKRLRDGETEAEIAEDHPASYIMYTRGIRSLAQQYIPRRSHKSIVYWYWGPTGTGKTRAASEESPDAYWKSAAHQWWDGYDGLADVIIDDYRASFCQFNELLRMLDRYPYQVQVKGSTVQFNAKRIFITSPKDPRETWSSRTEEDVAQLERRIEHVKFFGEISQAASPHVSSFNPSS</sequence>
<protein>
    <recommendedName>
        <fullName evidence="15">ATP-dependent helicase Rep</fullName>
    </recommendedName>
    <alternativeName>
        <fullName evidence="16">RepP</fullName>
    </alternativeName>
</protein>
<organism evidence="19">
    <name type="scientific">uncultured marine virus</name>
    <dbReference type="NCBI Taxonomy" id="186617"/>
    <lineage>
        <taxon>Viruses</taxon>
        <taxon>environmental samples</taxon>
    </lineage>
</organism>
<dbReference type="GO" id="GO:0003723">
    <property type="term" value="F:RNA binding"/>
    <property type="evidence" value="ECO:0007669"/>
    <property type="project" value="InterPro"/>
</dbReference>
<comment type="catalytic activity">
    <reaction evidence="17">
        <text>ATP + H2O = ADP + phosphate + H(+)</text>
        <dbReference type="Rhea" id="RHEA:13065"/>
        <dbReference type="ChEBI" id="CHEBI:15377"/>
        <dbReference type="ChEBI" id="CHEBI:15378"/>
        <dbReference type="ChEBI" id="CHEBI:30616"/>
        <dbReference type="ChEBI" id="CHEBI:43474"/>
        <dbReference type="ChEBI" id="CHEBI:456216"/>
    </reaction>
</comment>
<dbReference type="GO" id="GO:0016787">
    <property type="term" value="F:hydrolase activity"/>
    <property type="evidence" value="ECO:0007669"/>
    <property type="project" value="UniProtKB-KW"/>
</dbReference>
<keyword evidence="5" id="KW-0548">Nucleotidyltransferase</keyword>
<dbReference type="GO" id="GO:0003724">
    <property type="term" value="F:RNA helicase activity"/>
    <property type="evidence" value="ECO:0007669"/>
    <property type="project" value="InterPro"/>
</dbReference>
<comment type="similarity">
    <text evidence="3">Belongs to the nanoviruses/circoviruses replication-associated protein family.</text>
</comment>
<dbReference type="Pfam" id="PF02407">
    <property type="entry name" value="Viral_Rep"/>
    <property type="match status" value="1"/>
</dbReference>
<keyword evidence="8" id="KW-0479">Metal-binding</keyword>
<feature type="domain" description="CRESS-DNA virus Rep endonuclease" evidence="18">
    <location>
        <begin position="60"/>
        <end position="167"/>
    </location>
</feature>
<keyword evidence="9" id="KW-0547">Nucleotide-binding</keyword>
<keyword evidence="4" id="KW-0808">Transferase</keyword>
<keyword evidence="14" id="KW-0511">Multifunctional enzyme</keyword>
<dbReference type="Gene3D" id="3.40.50.300">
    <property type="entry name" value="P-loop containing nucleotide triphosphate hydrolases"/>
    <property type="match status" value="1"/>
</dbReference>
<dbReference type="GO" id="GO:0003677">
    <property type="term" value="F:DNA binding"/>
    <property type="evidence" value="ECO:0007669"/>
    <property type="project" value="UniProtKB-KW"/>
</dbReference>
<evidence type="ECO:0000256" key="13">
    <source>
        <dbReference type="ARBA" id="ARBA00023125"/>
    </source>
</evidence>
<evidence type="ECO:0000256" key="1">
    <source>
        <dbReference type="ARBA" id="ARBA00001936"/>
    </source>
</evidence>
<dbReference type="GO" id="GO:0016779">
    <property type="term" value="F:nucleotidyltransferase activity"/>
    <property type="evidence" value="ECO:0007669"/>
    <property type="project" value="UniProtKB-KW"/>
</dbReference>
<dbReference type="PROSITE" id="PS52020">
    <property type="entry name" value="CRESS_DNA_REP"/>
    <property type="match status" value="1"/>
</dbReference>
<accession>S4TFB5</accession>
<dbReference type="GO" id="GO:0046872">
    <property type="term" value="F:metal ion binding"/>
    <property type="evidence" value="ECO:0007669"/>
    <property type="project" value="UniProtKB-KW"/>
</dbReference>
<keyword evidence="11" id="KW-0378">Hydrolase</keyword>
<evidence type="ECO:0000256" key="16">
    <source>
        <dbReference type="ARBA" id="ARBA00032243"/>
    </source>
</evidence>
<evidence type="ECO:0000256" key="9">
    <source>
        <dbReference type="ARBA" id="ARBA00022741"/>
    </source>
</evidence>
<evidence type="ECO:0000256" key="2">
    <source>
        <dbReference type="ARBA" id="ARBA00004147"/>
    </source>
</evidence>